<evidence type="ECO:0000256" key="2">
    <source>
        <dbReference type="SAM" id="Phobius"/>
    </source>
</evidence>
<feature type="compositionally biased region" description="Low complexity" evidence="1">
    <location>
        <begin position="79"/>
        <end position="91"/>
    </location>
</feature>
<keyword evidence="2" id="KW-0472">Membrane</keyword>
<evidence type="ECO:0000256" key="1">
    <source>
        <dbReference type="SAM" id="MobiDB-lite"/>
    </source>
</evidence>
<keyword evidence="2" id="KW-1133">Transmembrane helix</keyword>
<sequence>MHVPSTPAVASLLVLLFSSWSSSLSSSTFSSLATAFPVKSRECRLSRLIHPHTTIDPLGRRRRRRQPLSATPIIGGGSSSPSPSPSQSPSLSTSSYSVGVLLDRTRAFASKNFFLIGMVVAVTLARSFPDLGRDGAALRPELFIGEYGATAIFLLSGLGLELSDLTNAVSNARLNVAVQSITFAAWPFLVGLPLTRILGKFAPRLLPGPLLDGVLVLTCLPTTINMAVLLTSTCRGNVATALCNTVISNLLGIFVTPALLFHFFGGAMIELPFLKLVVKLCRRVLLPVVLRATSMKDIYSNHMAMFKRLQEVVLLGIVWNAFSNAFARGIGLDLNSAIVLLIILPLVQLGSLLALFSVFRSKLFVEVTPGEAVAATFCSGHKTLAFGLPLINMIFEGSPHLASYCAPIMLTHPLQLVIGSLMAPYFRKFTVEVKD</sequence>
<feature type="transmembrane region" description="Helical" evidence="2">
    <location>
        <begin position="250"/>
        <end position="273"/>
    </location>
</feature>
<feature type="transmembrane region" description="Helical" evidence="2">
    <location>
        <begin position="210"/>
        <end position="230"/>
    </location>
</feature>
<gene>
    <name evidence="4" type="ORF">ACHAXA_009826</name>
</gene>
<feature type="transmembrane region" description="Helical" evidence="2">
    <location>
        <begin position="141"/>
        <end position="160"/>
    </location>
</feature>
<accession>A0ABD3R4I0</accession>
<dbReference type="EMBL" id="JALLPB020000635">
    <property type="protein sequence ID" value="KAL3807374.1"/>
    <property type="molecule type" value="Genomic_DNA"/>
</dbReference>
<keyword evidence="5" id="KW-1185">Reference proteome</keyword>
<dbReference type="PANTHER" id="PTHR18640">
    <property type="entry name" value="SOLUTE CARRIER FAMILY 10 MEMBER 7"/>
    <property type="match status" value="1"/>
</dbReference>
<reference evidence="4 5" key="1">
    <citation type="submission" date="2024-10" db="EMBL/GenBank/DDBJ databases">
        <title>Updated reference genomes for cyclostephanoid diatoms.</title>
        <authorList>
            <person name="Roberts W.R."/>
            <person name="Alverson A.J."/>
        </authorList>
    </citation>
    <scope>NUCLEOTIDE SEQUENCE [LARGE SCALE GENOMIC DNA]</scope>
    <source>
        <strain evidence="4 5">AJA228-03</strain>
    </source>
</reference>
<proteinExistence type="predicted"/>
<comment type="caution">
    <text evidence="4">The sequence shown here is derived from an EMBL/GenBank/DDBJ whole genome shotgun (WGS) entry which is preliminary data.</text>
</comment>
<evidence type="ECO:0000256" key="3">
    <source>
        <dbReference type="SAM" id="SignalP"/>
    </source>
</evidence>
<keyword evidence="2" id="KW-0812">Transmembrane</keyword>
<protein>
    <recommendedName>
        <fullName evidence="6">Sodium/metabolite cotransporter BASS4, chloroplastic</fullName>
    </recommendedName>
</protein>
<dbReference type="AlphaFoldDB" id="A0ABD3R4I0"/>
<dbReference type="PANTHER" id="PTHR18640:SF5">
    <property type="entry name" value="SODIUM_BILE ACID COTRANSPORTER 7"/>
    <property type="match status" value="1"/>
</dbReference>
<dbReference type="Proteomes" id="UP001530377">
    <property type="component" value="Unassembled WGS sequence"/>
</dbReference>
<name>A0ABD3R4I0_9STRA</name>
<evidence type="ECO:0000313" key="4">
    <source>
        <dbReference type="EMBL" id="KAL3807374.1"/>
    </source>
</evidence>
<dbReference type="InterPro" id="IPR016833">
    <property type="entry name" value="Put_Na-Bile_cotransptr"/>
</dbReference>
<organism evidence="4 5">
    <name type="scientific">Cyclostephanos tholiformis</name>
    <dbReference type="NCBI Taxonomy" id="382380"/>
    <lineage>
        <taxon>Eukaryota</taxon>
        <taxon>Sar</taxon>
        <taxon>Stramenopiles</taxon>
        <taxon>Ochrophyta</taxon>
        <taxon>Bacillariophyta</taxon>
        <taxon>Coscinodiscophyceae</taxon>
        <taxon>Thalassiosirophycidae</taxon>
        <taxon>Stephanodiscales</taxon>
        <taxon>Stephanodiscaceae</taxon>
        <taxon>Cyclostephanos</taxon>
    </lineage>
</organism>
<evidence type="ECO:0008006" key="6">
    <source>
        <dbReference type="Google" id="ProtNLM"/>
    </source>
</evidence>
<feature type="signal peptide" evidence="3">
    <location>
        <begin position="1"/>
        <end position="25"/>
    </location>
</feature>
<keyword evidence="3" id="KW-0732">Signal</keyword>
<feature type="chain" id="PRO_5044831205" description="Sodium/metabolite cotransporter BASS4, chloroplastic" evidence="3">
    <location>
        <begin position="26"/>
        <end position="435"/>
    </location>
</feature>
<dbReference type="Gene3D" id="1.20.1530.20">
    <property type="match status" value="1"/>
</dbReference>
<feature type="region of interest" description="Disordered" evidence="1">
    <location>
        <begin position="69"/>
        <end position="91"/>
    </location>
</feature>
<feature type="transmembrane region" description="Helical" evidence="2">
    <location>
        <begin position="337"/>
        <end position="359"/>
    </location>
</feature>
<dbReference type="Pfam" id="PF13593">
    <property type="entry name" value="SBF_like"/>
    <property type="match status" value="1"/>
</dbReference>
<feature type="transmembrane region" description="Helical" evidence="2">
    <location>
        <begin position="112"/>
        <end position="129"/>
    </location>
</feature>
<evidence type="ECO:0000313" key="5">
    <source>
        <dbReference type="Proteomes" id="UP001530377"/>
    </source>
</evidence>
<dbReference type="InterPro" id="IPR038770">
    <property type="entry name" value="Na+/solute_symporter_sf"/>
</dbReference>
<feature type="transmembrane region" description="Helical" evidence="2">
    <location>
        <begin position="180"/>
        <end position="198"/>
    </location>
</feature>